<reference evidence="1" key="1">
    <citation type="submission" date="2025-02" db="EMBL/GenBank/DDBJ databases">
        <authorList>
            <consortium name="NCBI Genome Project"/>
        </authorList>
    </citation>
    <scope>NUCLEOTIDE SEQUENCE</scope>
</reference>
<dbReference type="AlphaFoldDB" id="A0AAJ8BNY0"/>
<dbReference type="KEGG" id="ang:An03g04450"/>
<dbReference type="GeneID" id="84590719"/>
<name>A0AAJ8BNY0_ASPNG</name>
<sequence>MAESHFRFPLFTGYVLSRLNNRDCPCMDTATLVGYYEVSARARLPANSKCCRIASYRRCGSGLDRPDAPVRLIVYQLVVWISRIRVGRSAFNLEALQMPVPKSKDIMTGPSLDRLGAVRLTDIGPKGAVQRRPVQSVRSSQRSHKPSEITRLPISDVPRVAGSTCRLAGTIGTDAFLGFHSVVMLQECETNSLRARREKSAKQTTKAKLMLVRLNAYRYGIVETEFDKPWEDSEASY</sequence>
<proteinExistence type="predicted"/>
<dbReference type="RefSeq" id="XP_059600283.1">
    <property type="nucleotide sequence ID" value="XM_059747078.1"/>
</dbReference>
<dbReference type="VEuPathDB" id="FungiDB:An03g04450"/>
<reference evidence="1" key="2">
    <citation type="submission" date="2025-08" db="UniProtKB">
        <authorList>
            <consortium name="RefSeq"/>
        </authorList>
    </citation>
    <scope>IDENTIFICATION</scope>
</reference>
<accession>A0AAJ8BNY0</accession>
<evidence type="ECO:0000313" key="1">
    <source>
        <dbReference type="RefSeq" id="XP_059600283.1"/>
    </source>
</evidence>
<protein>
    <submittedName>
        <fullName evidence="1">Uncharacterized protein</fullName>
    </submittedName>
</protein>
<organism evidence="1">
    <name type="scientific">Aspergillus niger</name>
    <dbReference type="NCBI Taxonomy" id="5061"/>
    <lineage>
        <taxon>Eukaryota</taxon>
        <taxon>Fungi</taxon>
        <taxon>Dikarya</taxon>
        <taxon>Ascomycota</taxon>
        <taxon>Pezizomycotina</taxon>
        <taxon>Eurotiomycetes</taxon>
        <taxon>Eurotiomycetidae</taxon>
        <taxon>Eurotiales</taxon>
        <taxon>Aspergillaceae</taxon>
        <taxon>Aspergillus</taxon>
        <taxon>Aspergillus subgen. Circumdati</taxon>
    </lineage>
</organism>
<gene>
    <name evidence="1" type="ORF">An03g04450</name>
</gene>